<evidence type="ECO:0000256" key="1">
    <source>
        <dbReference type="SAM" id="MobiDB-lite"/>
    </source>
</evidence>
<feature type="domain" description="Peptidase C39-like" evidence="3">
    <location>
        <begin position="270"/>
        <end position="400"/>
    </location>
</feature>
<feature type="chain" id="PRO_5006410308" description="Peptidase C39-like domain-containing protein" evidence="2">
    <location>
        <begin position="27"/>
        <end position="426"/>
    </location>
</feature>
<reference evidence="4 5" key="1">
    <citation type="journal article" date="2015" name="Genome Announc.">
        <title>Expanding the biotechnology potential of lactobacilli through comparative genomics of 213 strains and associated genera.</title>
        <authorList>
            <person name="Sun Z."/>
            <person name="Harris H.M."/>
            <person name="McCann A."/>
            <person name="Guo C."/>
            <person name="Argimon S."/>
            <person name="Zhang W."/>
            <person name="Yang X."/>
            <person name="Jeffery I.B."/>
            <person name="Cooney J.C."/>
            <person name="Kagawa T.F."/>
            <person name="Liu W."/>
            <person name="Song Y."/>
            <person name="Salvetti E."/>
            <person name="Wrobel A."/>
            <person name="Rasinkangas P."/>
            <person name="Parkhill J."/>
            <person name="Rea M.C."/>
            <person name="O'Sullivan O."/>
            <person name="Ritari J."/>
            <person name="Douillard F.P."/>
            <person name="Paul Ross R."/>
            <person name="Yang R."/>
            <person name="Briner A.E."/>
            <person name="Felis G.E."/>
            <person name="de Vos W.M."/>
            <person name="Barrangou R."/>
            <person name="Klaenhammer T.R."/>
            <person name="Caufield P.W."/>
            <person name="Cui Y."/>
            <person name="Zhang H."/>
            <person name="O'Toole P.W."/>
        </authorList>
    </citation>
    <scope>NUCLEOTIDE SEQUENCE [LARGE SCALE GENOMIC DNA]</scope>
    <source>
        <strain evidence="4 5">DSM 15354</strain>
    </source>
</reference>
<evidence type="ECO:0000256" key="2">
    <source>
        <dbReference type="SAM" id="SignalP"/>
    </source>
</evidence>
<dbReference type="AlphaFoldDB" id="A0A0R1S497"/>
<dbReference type="PANTHER" id="PTHR37806:SF1">
    <property type="entry name" value="PEPTIDASE C39-LIKE DOMAIN-CONTAINING PROTEIN"/>
    <property type="match status" value="1"/>
</dbReference>
<dbReference type="RefSeq" id="WP_081662432.1">
    <property type="nucleotide sequence ID" value="NZ_AUEI01000004.1"/>
</dbReference>
<evidence type="ECO:0000313" key="5">
    <source>
        <dbReference type="Proteomes" id="UP000051931"/>
    </source>
</evidence>
<sequence>MKKSKWASAVIFGLAPFVWGSQAVLADVNQDVSTSANSTGTSTDVNKPAQAQSQPTIVEKNSVVTIKYSGRGGVAVWKSWDTNQGVTGKYLNNNTRWASYKIASKADGSKWYNLGGNQWVDGNYTSEEDINKNSSTTSNSQTTNNSANETSDQGTLVIKYNGRGGVAVWKSWDTSQGVTGKYLANNSAWKYFKVATKDNGSKWYNLGGNQWVDGSYTSLVIANQGGQVVKEGNRYVFKDNSGQNRIGTIINGKQKLITDNYGGIYYVQNDVPVISQRPELPTGCEMTAVTMMLQSAGVNISKIQVANETPRSSDGNKGFVGSPYSTSGWWVFPSGIAPVVRRHLGTAQIMTGANLDAIKDKLIHGHVVVVWVANMNGFINHSLALTGYSNSGYLLYNNPWTGRKESISVSEFMTKWARDQKRALSY</sequence>
<dbReference type="eggNOG" id="COG4990">
    <property type="taxonomic scope" value="Bacteria"/>
</dbReference>
<dbReference type="Pfam" id="PF13529">
    <property type="entry name" value="Peptidase_C39_2"/>
    <property type="match status" value="1"/>
</dbReference>
<organism evidence="4 5">
    <name type="scientific">Lactobacillus psittaci DSM 15354</name>
    <dbReference type="NCBI Taxonomy" id="1122152"/>
    <lineage>
        <taxon>Bacteria</taxon>
        <taxon>Bacillati</taxon>
        <taxon>Bacillota</taxon>
        <taxon>Bacilli</taxon>
        <taxon>Lactobacillales</taxon>
        <taxon>Lactobacillaceae</taxon>
        <taxon>Lactobacillus</taxon>
    </lineage>
</organism>
<dbReference type="Gene3D" id="3.90.70.10">
    <property type="entry name" value="Cysteine proteinases"/>
    <property type="match status" value="1"/>
</dbReference>
<dbReference type="STRING" id="1122152.GCA_000425905_00667"/>
<protein>
    <recommendedName>
        <fullName evidence="3">Peptidase C39-like domain-containing protein</fullName>
    </recommendedName>
</protein>
<feature type="region of interest" description="Disordered" evidence="1">
    <location>
        <begin position="33"/>
        <end position="54"/>
    </location>
</feature>
<accession>A0A0R1S497</accession>
<dbReference type="PATRIC" id="fig|1122152.4.peg.19"/>
<dbReference type="EMBL" id="AZFB01000001">
    <property type="protein sequence ID" value="KRL63772.1"/>
    <property type="molecule type" value="Genomic_DNA"/>
</dbReference>
<feature type="compositionally biased region" description="Low complexity" evidence="1">
    <location>
        <begin position="132"/>
        <end position="151"/>
    </location>
</feature>
<evidence type="ECO:0000313" key="4">
    <source>
        <dbReference type="EMBL" id="KRL63772.1"/>
    </source>
</evidence>
<keyword evidence="5" id="KW-1185">Reference proteome</keyword>
<evidence type="ECO:0000259" key="3">
    <source>
        <dbReference type="Pfam" id="PF13529"/>
    </source>
</evidence>
<gene>
    <name evidence="4" type="ORF">FC23_GL000019</name>
</gene>
<dbReference type="Proteomes" id="UP000051931">
    <property type="component" value="Unassembled WGS sequence"/>
</dbReference>
<feature type="region of interest" description="Disordered" evidence="1">
    <location>
        <begin position="125"/>
        <end position="151"/>
    </location>
</feature>
<dbReference type="PANTHER" id="PTHR37806">
    <property type="entry name" value="LMO0724 PROTEIN"/>
    <property type="match status" value="1"/>
</dbReference>
<feature type="signal peptide" evidence="2">
    <location>
        <begin position="1"/>
        <end position="26"/>
    </location>
</feature>
<comment type="caution">
    <text evidence="4">The sequence shown here is derived from an EMBL/GenBank/DDBJ whole genome shotgun (WGS) entry which is preliminary data.</text>
</comment>
<keyword evidence="2" id="KW-0732">Signal</keyword>
<name>A0A0R1S497_9LACO</name>
<dbReference type="InterPro" id="IPR039564">
    <property type="entry name" value="Peptidase_C39-like"/>
</dbReference>
<proteinExistence type="predicted"/>
<dbReference type="OrthoDB" id="1164310at2"/>